<name>A0A226D8B0_FOLCA</name>
<organism evidence="3 4">
    <name type="scientific">Folsomia candida</name>
    <name type="common">Springtail</name>
    <dbReference type="NCBI Taxonomy" id="158441"/>
    <lineage>
        <taxon>Eukaryota</taxon>
        <taxon>Metazoa</taxon>
        <taxon>Ecdysozoa</taxon>
        <taxon>Arthropoda</taxon>
        <taxon>Hexapoda</taxon>
        <taxon>Collembola</taxon>
        <taxon>Entomobryomorpha</taxon>
        <taxon>Isotomoidea</taxon>
        <taxon>Isotomidae</taxon>
        <taxon>Proisotominae</taxon>
        <taxon>Folsomia</taxon>
    </lineage>
</organism>
<protein>
    <submittedName>
        <fullName evidence="3">Transmembrane protein 68</fullName>
    </submittedName>
</protein>
<feature type="region of interest" description="Disordered" evidence="1">
    <location>
        <begin position="345"/>
        <end position="375"/>
    </location>
</feature>
<evidence type="ECO:0000313" key="3">
    <source>
        <dbReference type="EMBL" id="OXA40977.1"/>
    </source>
</evidence>
<feature type="compositionally biased region" description="Basic residues" evidence="1">
    <location>
        <begin position="366"/>
        <end position="375"/>
    </location>
</feature>
<keyword evidence="2" id="KW-1133">Transmembrane helix</keyword>
<dbReference type="PANTHER" id="PTHR22753">
    <property type="entry name" value="TRANSMEMBRANE PROTEIN 68"/>
    <property type="match status" value="1"/>
</dbReference>
<keyword evidence="2" id="KW-0472">Membrane</keyword>
<dbReference type="GO" id="GO:0016020">
    <property type="term" value="C:membrane"/>
    <property type="evidence" value="ECO:0007669"/>
    <property type="project" value="TreeGrafter"/>
</dbReference>
<sequence length="460" mass="53177">MLPFEFLPDLDTDYYKWLKWLVAPILIAHILPAFVAIFFTLSSLYAYVYTIWIRNDQQIQNSFRVGQIFLAKLWNAQARIWHGYEVEGIDNIPKTGPAIIIHYHGTVPIDVYYLIAKCVTDIGRLLRWASLLKFIKATPGGFDTCLGILNAGDILIIAPGGAYELQFSDNNYKLKWKNRVGFAKLALAAKVPIIPMFTKNIREAYRNVTYRFRHWFYATTNLTFVPMYGFFPVKLKCYIGKAMPYDANNTPEMLAQMIKITPCDFFSGKVQKNTTDVPAGTNMIEKMCLDYLDKIDEAIQKSELPEFPSLLENKKCQSTSQPYEMEEDVKPNLANLTSILAQPTQHNPGNFVKFSPNRAQNDRATRKNTNRRKPTFNPHHLHAFCIPIFPGLPWQPNICLHRSSGIQGRNRFPPNIKCKREDIQMPKLEAEIPEWFSTVSGRTRRNFMKKERIRNRNLHK</sequence>
<dbReference type="Proteomes" id="UP000198287">
    <property type="component" value="Unassembled WGS sequence"/>
</dbReference>
<proteinExistence type="predicted"/>
<accession>A0A226D8B0</accession>
<keyword evidence="4" id="KW-1185">Reference proteome</keyword>
<keyword evidence="2 3" id="KW-0812">Transmembrane</keyword>
<evidence type="ECO:0000313" key="4">
    <source>
        <dbReference type="Proteomes" id="UP000198287"/>
    </source>
</evidence>
<gene>
    <name evidence="3" type="ORF">Fcan01_24363</name>
</gene>
<comment type="caution">
    <text evidence="3">The sequence shown here is derived from an EMBL/GenBank/DDBJ whole genome shotgun (WGS) entry which is preliminary data.</text>
</comment>
<evidence type="ECO:0000256" key="2">
    <source>
        <dbReference type="SAM" id="Phobius"/>
    </source>
</evidence>
<feature type="transmembrane region" description="Helical" evidence="2">
    <location>
        <begin position="20"/>
        <end position="48"/>
    </location>
</feature>
<dbReference type="SUPFAM" id="SSF69593">
    <property type="entry name" value="Glycerol-3-phosphate (1)-acyltransferase"/>
    <property type="match status" value="1"/>
</dbReference>
<dbReference type="PANTHER" id="PTHR22753:SF14">
    <property type="entry name" value="MONOACYLGLYCEROL_DIACYLGLYCEROL O-ACYLTRANSFERASE"/>
    <property type="match status" value="1"/>
</dbReference>
<evidence type="ECO:0000256" key="1">
    <source>
        <dbReference type="SAM" id="MobiDB-lite"/>
    </source>
</evidence>
<dbReference type="AlphaFoldDB" id="A0A226D8B0"/>
<dbReference type="STRING" id="158441.A0A226D8B0"/>
<dbReference type="CDD" id="cd07987">
    <property type="entry name" value="LPLAT_MGAT-like"/>
    <property type="match status" value="1"/>
</dbReference>
<dbReference type="EMBL" id="LNIX01000031">
    <property type="protein sequence ID" value="OXA40977.1"/>
    <property type="molecule type" value="Genomic_DNA"/>
</dbReference>
<dbReference type="OrthoDB" id="44277at2759"/>
<reference evidence="3 4" key="1">
    <citation type="submission" date="2015-12" db="EMBL/GenBank/DDBJ databases">
        <title>The genome of Folsomia candida.</title>
        <authorList>
            <person name="Faddeeva A."/>
            <person name="Derks M.F."/>
            <person name="Anvar Y."/>
            <person name="Smit S."/>
            <person name="Van Straalen N."/>
            <person name="Roelofs D."/>
        </authorList>
    </citation>
    <scope>NUCLEOTIDE SEQUENCE [LARGE SCALE GENOMIC DNA]</scope>
    <source>
        <strain evidence="3 4">VU population</strain>
        <tissue evidence="3">Whole body</tissue>
    </source>
</reference>